<accession>A0A0C2WWE3</accession>
<dbReference type="SUPFAM" id="SSF50998">
    <property type="entry name" value="Quinoprotein alcohol dehydrogenase-like"/>
    <property type="match status" value="1"/>
</dbReference>
<organism evidence="2 3">
    <name type="scientific">Amanita muscaria (strain Koide BX008)</name>
    <dbReference type="NCBI Taxonomy" id="946122"/>
    <lineage>
        <taxon>Eukaryota</taxon>
        <taxon>Fungi</taxon>
        <taxon>Dikarya</taxon>
        <taxon>Basidiomycota</taxon>
        <taxon>Agaricomycotina</taxon>
        <taxon>Agaricomycetes</taxon>
        <taxon>Agaricomycetidae</taxon>
        <taxon>Agaricales</taxon>
        <taxon>Pluteineae</taxon>
        <taxon>Amanitaceae</taxon>
        <taxon>Amanita</taxon>
    </lineage>
</organism>
<dbReference type="PROSITE" id="PS50294">
    <property type="entry name" value="WD_REPEATS_REGION"/>
    <property type="match status" value="1"/>
</dbReference>
<dbReference type="PANTHER" id="PTHR19879:SF9">
    <property type="entry name" value="TRANSCRIPTION INITIATION FACTOR TFIID SUBUNIT 5"/>
    <property type="match status" value="1"/>
</dbReference>
<name>A0A0C2WWE3_AMAMK</name>
<dbReference type="Proteomes" id="UP000054549">
    <property type="component" value="Unassembled WGS sequence"/>
</dbReference>
<dbReference type="STRING" id="946122.A0A0C2WWE3"/>
<keyword evidence="3" id="KW-1185">Reference proteome</keyword>
<dbReference type="OrthoDB" id="3027122at2759"/>
<dbReference type="PANTHER" id="PTHR19879">
    <property type="entry name" value="TRANSCRIPTION INITIATION FACTOR TFIID"/>
    <property type="match status" value="1"/>
</dbReference>
<dbReference type="Pfam" id="PF00400">
    <property type="entry name" value="WD40"/>
    <property type="match status" value="1"/>
</dbReference>
<protein>
    <submittedName>
        <fullName evidence="2">Uncharacterized protein</fullName>
    </submittedName>
</protein>
<evidence type="ECO:0000313" key="2">
    <source>
        <dbReference type="EMBL" id="KIL61131.1"/>
    </source>
</evidence>
<feature type="repeat" description="WD" evidence="1">
    <location>
        <begin position="258"/>
        <end position="290"/>
    </location>
</feature>
<dbReference type="InterPro" id="IPR015943">
    <property type="entry name" value="WD40/YVTN_repeat-like_dom_sf"/>
</dbReference>
<dbReference type="PROSITE" id="PS50082">
    <property type="entry name" value="WD_REPEATS_2"/>
    <property type="match status" value="1"/>
</dbReference>
<dbReference type="InterPro" id="IPR011047">
    <property type="entry name" value="Quinoprotein_ADH-like_sf"/>
</dbReference>
<dbReference type="AlphaFoldDB" id="A0A0C2WWE3"/>
<keyword evidence="1" id="KW-0853">WD repeat</keyword>
<dbReference type="EMBL" id="KN818288">
    <property type="protein sequence ID" value="KIL61131.1"/>
    <property type="molecule type" value="Genomic_DNA"/>
</dbReference>
<sequence length="462" mass="50284">MVWSRPWLWYPGREWARLQFSTTGARLAYSSADHRFVYLRNGIDGSFIADLDCESSLHRIAFSADGSRMTTLTSISLNLWSCEDGNLIGTAQTNGHGLAISADGSLIATGYGDTATLWSGDSGNPLPQIEVLSLDSRMVAIAISLDDTLAISTVAGIKLYNVKSRSFISTFSIRSTSSTALAFSPDCTHLAGSVFKTVYLWDIRDIEASSPFSNEQEKRDISALALSRDCSRVACGFVSGEVELWETGSLGKQPISARTHHTVEVATLVYSPDDRPFASGSNDGTLNLWDGKGGALRGTLQYPTKPGLEYKLVVEASNTVLAVAGANAIVLWDLKTLDHIHTFDGSFKVPLSLSANGALLAAVRKAASSDTAFIDGIIPYRRRTVYQTIIFDVTKCTIISTIDVESLTMTFLSNNSQLVVQYVDDDDVCDLLIFNLVNGKVERGPTFEHFMTSHFGMVSQYQ</sequence>
<proteinExistence type="predicted"/>
<reference evidence="2 3" key="1">
    <citation type="submission" date="2014-04" db="EMBL/GenBank/DDBJ databases">
        <title>Evolutionary Origins and Diversification of the Mycorrhizal Mutualists.</title>
        <authorList>
            <consortium name="DOE Joint Genome Institute"/>
            <consortium name="Mycorrhizal Genomics Consortium"/>
            <person name="Kohler A."/>
            <person name="Kuo A."/>
            <person name="Nagy L.G."/>
            <person name="Floudas D."/>
            <person name="Copeland A."/>
            <person name="Barry K.W."/>
            <person name="Cichocki N."/>
            <person name="Veneault-Fourrey C."/>
            <person name="LaButti K."/>
            <person name="Lindquist E.A."/>
            <person name="Lipzen A."/>
            <person name="Lundell T."/>
            <person name="Morin E."/>
            <person name="Murat C."/>
            <person name="Riley R."/>
            <person name="Ohm R."/>
            <person name="Sun H."/>
            <person name="Tunlid A."/>
            <person name="Henrissat B."/>
            <person name="Grigoriev I.V."/>
            <person name="Hibbett D.S."/>
            <person name="Martin F."/>
        </authorList>
    </citation>
    <scope>NUCLEOTIDE SEQUENCE [LARGE SCALE GENOMIC DNA]</scope>
    <source>
        <strain evidence="2 3">Koide BX008</strain>
    </source>
</reference>
<dbReference type="SUPFAM" id="SSF50978">
    <property type="entry name" value="WD40 repeat-like"/>
    <property type="match status" value="1"/>
</dbReference>
<dbReference type="InterPro" id="IPR036322">
    <property type="entry name" value="WD40_repeat_dom_sf"/>
</dbReference>
<dbReference type="SMART" id="SM00320">
    <property type="entry name" value="WD40"/>
    <property type="match status" value="4"/>
</dbReference>
<dbReference type="InParanoid" id="A0A0C2WWE3"/>
<evidence type="ECO:0000256" key="1">
    <source>
        <dbReference type="PROSITE-ProRule" id="PRU00221"/>
    </source>
</evidence>
<gene>
    <name evidence="2" type="ORF">M378DRAFT_866942</name>
</gene>
<evidence type="ECO:0000313" key="3">
    <source>
        <dbReference type="Proteomes" id="UP000054549"/>
    </source>
</evidence>
<dbReference type="HOGENOM" id="CLU_000288_6_19_1"/>
<dbReference type="InterPro" id="IPR001680">
    <property type="entry name" value="WD40_rpt"/>
</dbReference>
<dbReference type="Gene3D" id="2.130.10.10">
    <property type="entry name" value="YVTN repeat-like/Quinoprotein amine dehydrogenase"/>
    <property type="match status" value="2"/>
</dbReference>